<name>A0A9W7GCQ9_9STRA</name>
<gene>
    <name evidence="2" type="ORF">TrCOL_g12940</name>
</gene>
<feature type="compositionally biased region" description="Acidic residues" evidence="1">
    <location>
        <begin position="108"/>
        <end position="154"/>
    </location>
</feature>
<feature type="compositionally biased region" description="Basic and acidic residues" evidence="1">
    <location>
        <begin position="155"/>
        <end position="167"/>
    </location>
</feature>
<feature type="compositionally biased region" description="Basic residues" evidence="1">
    <location>
        <begin position="169"/>
        <end position="186"/>
    </location>
</feature>
<reference evidence="3" key="1">
    <citation type="journal article" date="2023" name="Commun. Biol.">
        <title>Genome analysis of Parmales, the sister group of diatoms, reveals the evolutionary specialization of diatoms from phago-mixotrophs to photoautotrophs.</title>
        <authorList>
            <person name="Ban H."/>
            <person name="Sato S."/>
            <person name="Yoshikawa S."/>
            <person name="Yamada K."/>
            <person name="Nakamura Y."/>
            <person name="Ichinomiya M."/>
            <person name="Sato N."/>
            <person name="Blanc-Mathieu R."/>
            <person name="Endo H."/>
            <person name="Kuwata A."/>
            <person name="Ogata H."/>
        </authorList>
    </citation>
    <scope>NUCLEOTIDE SEQUENCE [LARGE SCALE GENOMIC DNA]</scope>
</reference>
<evidence type="ECO:0000256" key="1">
    <source>
        <dbReference type="SAM" id="MobiDB-lite"/>
    </source>
</evidence>
<accession>A0A9W7GCQ9</accession>
<evidence type="ECO:0000313" key="2">
    <source>
        <dbReference type="EMBL" id="GMI40367.1"/>
    </source>
</evidence>
<dbReference type="EMBL" id="BRYA01000126">
    <property type="protein sequence ID" value="GMI40367.1"/>
    <property type="molecule type" value="Genomic_DNA"/>
</dbReference>
<feature type="compositionally biased region" description="Basic residues" evidence="1">
    <location>
        <begin position="1"/>
        <end position="11"/>
    </location>
</feature>
<evidence type="ECO:0000313" key="3">
    <source>
        <dbReference type="Proteomes" id="UP001165065"/>
    </source>
</evidence>
<feature type="region of interest" description="Disordered" evidence="1">
    <location>
        <begin position="1"/>
        <end position="206"/>
    </location>
</feature>
<dbReference type="AlphaFoldDB" id="A0A9W7GCQ9"/>
<proteinExistence type="predicted"/>
<organism evidence="2 3">
    <name type="scientific">Triparma columacea</name>
    <dbReference type="NCBI Taxonomy" id="722753"/>
    <lineage>
        <taxon>Eukaryota</taxon>
        <taxon>Sar</taxon>
        <taxon>Stramenopiles</taxon>
        <taxon>Ochrophyta</taxon>
        <taxon>Bolidophyceae</taxon>
        <taxon>Parmales</taxon>
        <taxon>Triparmaceae</taxon>
        <taxon>Triparma</taxon>
    </lineage>
</organism>
<protein>
    <submittedName>
        <fullName evidence="2">Uncharacterized protein</fullName>
    </submittedName>
</protein>
<feature type="compositionally biased region" description="Polar residues" evidence="1">
    <location>
        <begin position="72"/>
        <end position="82"/>
    </location>
</feature>
<feature type="compositionally biased region" description="Low complexity" evidence="1">
    <location>
        <begin position="16"/>
        <end position="41"/>
    </location>
</feature>
<sequence>MSNITSRKKPRSLFDSSPSIHSASSLHSPGSSSLPPSLHPSSPKRRRSGSGVNLGSPSFDIELSPLDGASVELSSPELSQIKSPVKRRSGGGGGGGGDGREGFSLGGLEEDEVEDEEDEISEIGDNDENEEEEDEDEEEEGEGEEEEDWEDEVEKAEVKEELADLKGVKVPKKRGRKKGSKNRPKHLPPPPKWTNPFSLGDKVTHPDHGDGEVTEILQKGFIRVLFGCGVKSARYKTLTKLGEGAVLDLTKPPTPVKIGRGDWVTHGEWGRGRVREIKGKSWTWVKFDELGDKCCRLPRLTFLEHGVWEESDSEEDVGGGEVVGEVVKEREIDHGAVTEDPATGRTWRVRVSSAFPTEWKVGEEVRKISGPDLGEYVNEAARRERVPWYLQCRSWSTRGEGGGEDDGSQGGAGGGVWVVLRDTKTEEVKAEVCARFGRNFVLVKGAPRAVDWLAGKVEGRAEVSVGRKDLDFRGRGVCAWAESEGECRVTWGCTEGVREGGVERITVAVPDTAWGNFREGTGGEGMEGLKRWVMEKFKVDLGFFEVIRVKGGWGEVGGDKVKFTGEVGWRMMEKVLGGGGVELLGA</sequence>
<comment type="caution">
    <text evidence="2">The sequence shown here is derived from an EMBL/GenBank/DDBJ whole genome shotgun (WGS) entry which is preliminary data.</text>
</comment>
<dbReference type="OrthoDB" id="10597882at2759"/>
<dbReference type="Proteomes" id="UP001165065">
    <property type="component" value="Unassembled WGS sequence"/>
</dbReference>
<keyword evidence="3" id="KW-1185">Reference proteome</keyword>